<evidence type="ECO:0000313" key="2">
    <source>
        <dbReference type="Proteomes" id="UP001145742"/>
    </source>
</evidence>
<organism evidence="1 2">
    <name type="scientific">Willisornis vidua</name>
    <name type="common">Xingu scale-backed antbird</name>
    <dbReference type="NCBI Taxonomy" id="1566151"/>
    <lineage>
        <taxon>Eukaryota</taxon>
        <taxon>Metazoa</taxon>
        <taxon>Chordata</taxon>
        <taxon>Craniata</taxon>
        <taxon>Vertebrata</taxon>
        <taxon>Euteleostomi</taxon>
        <taxon>Archelosauria</taxon>
        <taxon>Archosauria</taxon>
        <taxon>Dinosauria</taxon>
        <taxon>Saurischia</taxon>
        <taxon>Theropoda</taxon>
        <taxon>Coelurosauria</taxon>
        <taxon>Aves</taxon>
        <taxon>Neognathae</taxon>
        <taxon>Neoaves</taxon>
        <taxon>Telluraves</taxon>
        <taxon>Australaves</taxon>
        <taxon>Passeriformes</taxon>
        <taxon>Thamnophilidae</taxon>
        <taxon>Willisornis</taxon>
    </lineage>
</organism>
<dbReference type="Proteomes" id="UP001145742">
    <property type="component" value="Unassembled WGS sequence"/>
</dbReference>
<reference evidence="1" key="1">
    <citation type="submission" date="2019-10" db="EMBL/GenBank/DDBJ databases">
        <authorList>
            <person name="Soares A.E.R."/>
            <person name="Aleixo A."/>
            <person name="Schneider P."/>
            <person name="Miyaki C.Y."/>
            <person name="Schneider M.P."/>
            <person name="Mello C."/>
            <person name="Vasconcelos A.T.R."/>
        </authorList>
    </citation>
    <scope>NUCLEOTIDE SEQUENCE</scope>
    <source>
        <tissue evidence="1">Muscle</tissue>
    </source>
</reference>
<gene>
    <name evidence="1" type="ORF">WISP_89741</name>
</gene>
<sequence>MPFTNSSPGLNSSKGGDSPASIAFLAVLNNPWGTTLRDLEELEKWPNVNPMNFKKAKCKALQLHVGAISRISVGWGMNGVINSLQEELRILVDGKLDMTQQYALAT</sequence>
<evidence type="ECO:0000313" key="1">
    <source>
        <dbReference type="EMBL" id="KAJ7413602.1"/>
    </source>
</evidence>
<proteinExistence type="predicted"/>
<name>A0ABQ9D6G4_9PASS</name>
<accession>A0ABQ9D6G4</accession>
<comment type="caution">
    <text evidence="1">The sequence shown here is derived from an EMBL/GenBank/DDBJ whole genome shotgun (WGS) entry which is preliminary data.</text>
</comment>
<keyword evidence="2" id="KW-1185">Reference proteome</keyword>
<protein>
    <submittedName>
        <fullName evidence="1">Uncharacterized protein</fullName>
    </submittedName>
</protein>
<dbReference type="EMBL" id="WHWB01034133">
    <property type="protein sequence ID" value="KAJ7413602.1"/>
    <property type="molecule type" value="Genomic_DNA"/>
</dbReference>